<dbReference type="InterPro" id="IPR012337">
    <property type="entry name" value="RNaseH-like_sf"/>
</dbReference>
<organism evidence="3 4">
    <name type="scientific">Acer saccharum</name>
    <name type="common">Sugar maple</name>
    <dbReference type="NCBI Taxonomy" id="4024"/>
    <lineage>
        <taxon>Eukaryota</taxon>
        <taxon>Viridiplantae</taxon>
        <taxon>Streptophyta</taxon>
        <taxon>Embryophyta</taxon>
        <taxon>Tracheophyta</taxon>
        <taxon>Spermatophyta</taxon>
        <taxon>Magnoliopsida</taxon>
        <taxon>eudicotyledons</taxon>
        <taxon>Gunneridae</taxon>
        <taxon>Pentapetalae</taxon>
        <taxon>rosids</taxon>
        <taxon>malvids</taxon>
        <taxon>Sapindales</taxon>
        <taxon>Sapindaceae</taxon>
        <taxon>Hippocastanoideae</taxon>
        <taxon>Acereae</taxon>
        <taxon>Acer</taxon>
    </lineage>
</organism>
<evidence type="ECO:0000259" key="2">
    <source>
        <dbReference type="PROSITE" id="PS50994"/>
    </source>
</evidence>
<dbReference type="EMBL" id="JAUESC010000383">
    <property type="protein sequence ID" value="KAK0585513.1"/>
    <property type="molecule type" value="Genomic_DNA"/>
</dbReference>
<accession>A0AA39S4S2</accession>
<dbReference type="PROSITE" id="PS50994">
    <property type="entry name" value="INTEGRASE"/>
    <property type="match status" value="1"/>
</dbReference>
<dbReference type="Gene3D" id="3.30.420.10">
    <property type="entry name" value="Ribonuclease H-like superfamily/Ribonuclease H"/>
    <property type="match status" value="1"/>
</dbReference>
<keyword evidence="4" id="KW-1185">Reference proteome</keyword>
<comment type="caution">
    <text evidence="3">The sequence shown here is derived from an EMBL/GenBank/DDBJ whole genome shotgun (WGS) entry which is preliminary data.</text>
</comment>
<protein>
    <recommendedName>
        <fullName evidence="2">Integrase catalytic domain-containing protein</fullName>
    </recommendedName>
</protein>
<feature type="domain" description="Integrase catalytic" evidence="2">
    <location>
        <begin position="1"/>
        <end position="80"/>
    </location>
</feature>
<gene>
    <name evidence="3" type="ORF">LWI29_029696</name>
</gene>
<dbReference type="AlphaFoldDB" id="A0AA39S4S2"/>
<reference evidence="3" key="1">
    <citation type="journal article" date="2022" name="Plant J.">
        <title>Strategies of tolerance reflected in two North American maple genomes.</title>
        <authorList>
            <person name="McEvoy S.L."/>
            <person name="Sezen U.U."/>
            <person name="Trouern-Trend A."/>
            <person name="McMahon S.M."/>
            <person name="Schaberg P.G."/>
            <person name="Yang J."/>
            <person name="Wegrzyn J.L."/>
            <person name="Swenson N.G."/>
        </authorList>
    </citation>
    <scope>NUCLEOTIDE SEQUENCE</scope>
    <source>
        <strain evidence="3">NS2018</strain>
    </source>
</reference>
<evidence type="ECO:0000313" key="3">
    <source>
        <dbReference type="EMBL" id="KAK0585513.1"/>
    </source>
</evidence>
<evidence type="ECO:0000313" key="4">
    <source>
        <dbReference type="Proteomes" id="UP001168877"/>
    </source>
</evidence>
<dbReference type="InterPro" id="IPR001584">
    <property type="entry name" value="Integrase_cat-core"/>
</dbReference>
<sequence>MWGLDLIGPMPTGTNGGAKHAIVAVDYFTKWAEAEALVHITEANTTSFVKKNIIYRFEIPSIIIITDNGTQFDNRCLNSAPPPVEEGTGTDSGGIRISGATAPRGSLAVSASRGALSSSFTTERDEGVPRERATGSEGSPTFSLPLRFEWARLSFKVISAVVSVVSLVFRIMASPPMLGLVEVPMSLEAILVSSPHTTHICGKGTVSSNSGGHSMSNVLPSIPALGENTVNVGGLIKGPVIISSMGGKSYVDLLKPSRDFI</sequence>
<reference evidence="3" key="2">
    <citation type="submission" date="2023-06" db="EMBL/GenBank/DDBJ databases">
        <authorList>
            <person name="Swenson N.G."/>
            <person name="Wegrzyn J.L."/>
            <person name="Mcevoy S.L."/>
        </authorList>
    </citation>
    <scope>NUCLEOTIDE SEQUENCE</scope>
    <source>
        <strain evidence="3">NS2018</strain>
        <tissue evidence="3">Leaf</tissue>
    </source>
</reference>
<proteinExistence type="predicted"/>
<evidence type="ECO:0000256" key="1">
    <source>
        <dbReference type="SAM" id="MobiDB-lite"/>
    </source>
</evidence>
<name>A0AA39S4S2_ACESA</name>
<dbReference type="GO" id="GO:0015074">
    <property type="term" value="P:DNA integration"/>
    <property type="evidence" value="ECO:0007669"/>
    <property type="project" value="InterPro"/>
</dbReference>
<dbReference type="GO" id="GO:0003676">
    <property type="term" value="F:nucleic acid binding"/>
    <property type="evidence" value="ECO:0007669"/>
    <property type="project" value="InterPro"/>
</dbReference>
<feature type="region of interest" description="Disordered" evidence="1">
    <location>
        <begin position="113"/>
        <end position="138"/>
    </location>
</feature>
<dbReference type="InterPro" id="IPR036397">
    <property type="entry name" value="RNaseH_sf"/>
</dbReference>
<dbReference type="SUPFAM" id="SSF53098">
    <property type="entry name" value="Ribonuclease H-like"/>
    <property type="match status" value="1"/>
</dbReference>
<feature type="compositionally biased region" description="Basic and acidic residues" evidence="1">
    <location>
        <begin position="122"/>
        <end position="134"/>
    </location>
</feature>
<dbReference type="Proteomes" id="UP001168877">
    <property type="component" value="Unassembled WGS sequence"/>
</dbReference>